<sequence>MKVYEFIIHSEIQREDLIAVFQKAAQFTSDIHIYFDHHYIEHAVDAKSLVGVMLVPVDSGTKIRIETKGNDEEEAMAFIVGLLEER</sequence>
<protein>
    <submittedName>
        <fullName evidence="2">HPr family phosphocarrier protein</fullName>
    </submittedName>
</protein>
<evidence type="ECO:0000313" key="2">
    <source>
        <dbReference type="EMBL" id="MBW7456195.1"/>
    </source>
</evidence>
<evidence type="ECO:0000313" key="3">
    <source>
        <dbReference type="Proteomes" id="UP001519887"/>
    </source>
</evidence>
<feature type="domain" description="HPr" evidence="1">
    <location>
        <begin position="1"/>
        <end position="86"/>
    </location>
</feature>
<dbReference type="EMBL" id="JAHZIK010000519">
    <property type="protein sequence ID" value="MBW7456195.1"/>
    <property type="molecule type" value="Genomic_DNA"/>
</dbReference>
<dbReference type="InterPro" id="IPR035895">
    <property type="entry name" value="HPr-like_sf"/>
</dbReference>
<dbReference type="RefSeq" id="WP_210039787.1">
    <property type="nucleotide sequence ID" value="NZ_JBHLVU010000008.1"/>
</dbReference>
<dbReference type="InterPro" id="IPR000032">
    <property type="entry name" value="HPr-like"/>
</dbReference>
<dbReference type="SUPFAM" id="SSF55594">
    <property type="entry name" value="HPr-like"/>
    <property type="match status" value="1"/>
</dbReference>
<evidence type="ECO:0000259" key="1">
    <source>
        <dbReference type="PROSITE" id="PS51350"/>
    </source>
</evidence>
<dbReference type="Pfam" id="PF00381">
    <property type="entry name" value="PTS-HPr"/>
    <property type="match status" value="1"/>
</dbReference>
<name>A0ABS7C5J6_9BACL</name>
<reference evidence="2 3" key="1">
    <citation type="submission" date="2021-07" db="EMBL/GenBank/DDBJ databases">
        <title>Paenibacillus radiodurans sp. nov., isolated from the southeastern edge of Tengger Desert.</title>
        <authorList>
            <person name="Zhang G."/>
        </authorList>
    </citation>
    <scope>NUCLEOTIDE SEQUENCE [LARGE SCALE GENOMIC DNA]</scope>
    <source>
        <strain evidence="2 3">CCM 7311</strain>
    </source>
</reference>
<accession>A0ABS7C5J6</accession>
<dbReference type="Proteomes" id="UP001519887">
    <property type="component" value="Unassembled WGS sequence"/>
</dbReference>
<comment type="caution">
    <text evidence="2">The sequence shown here is derived from an EMBL/GenBank/DDBJ whole genome shotgun (WGS) entry which is preliminary data.</text>
</comment>
<dbReference type="Gene3D" id="3.30.1340.10">
    <property type="entry name" value="HPr-like"/>
    <property type="match status" value="1"/>
</dbReference>
<keyword evidence="3" id="KW-1185">Reference proteome</keyword>
<dbReference type="PROSITE" id="PS51350">
    <property type="entry name" value="PTS_HPR_DOM"/>
    <property type="match status" value="1"/>
</dbReference>
<gene>
    <name evidence="2" type="ORF">K0U00_19370</name>
</gene>
<organism evidence="2 3">
    <name type="scientific">Paenibacillus sepulcri</name>
    <dbReference type="NCBI Taxonomy" id="359917"/>
    <lineage>
        <taxon>Bacteria</taxon>
        <taxon>Bacillati</taxon>
        <taxon>Bacillota</taxon>
        <taxon>Bacilli</taxon>
        <taxon>Bacillales</taxon>
        <taxon>Paenibacillaceae</taxon>
        <taxon>Paenibacillus</taxon>
    </lineage>
</organism>
<proteinExistence type="predicted"/>